<dbReference type="OrthoDB" id="5242510at2"/>
<reference evidence="1 2" key="1">
    <citation type="submission" date="2019-03" db="EMBL/GenBank/DDBJ databases">
        <title>Genomic Encyclopedia of Type Strains, Phase IV (KMG-IV): sequencing the most valuable type-strain genomes for metagenomic binning, comparative biology and taxonomic classification.</title>
        <authorList>
            <person name="Goeker M."/>
        </authorList>
    </citation>
    <scope>NUCLEOTIDE SEQUENCE [LARGE SCALE GENOMIC DNA]</scope>
    <source>
        <strain evidence="1 2">DSM 21153</strain>
    </source>
</reference>
<dbReference type="Pfam" id="PF11927">
    <property type="entry name" value="HODM_asu-like"/>
    <property type="match status" value="1"/>
</dbReference>
<dbReference type="AlphaFoldDB" id="A0A4R1YUI2"/>
<protein>
    <submittedName>
        <fullName evidence="1">Uncharacterized protein DUF3445</fullName>
    </submittedName>
</protein>
<dbReference type="InterPro" id="IPR021848">
    <property type="entry name" value="HODM_asu-like"/>
</dbReference>
<accession>A0A4R1YUI2</accession>
<keyword evidence="2" id="KW-1185">Reference proteome</keyword>
<dbReference type="EMBL" id="SLVM01000010">
    <property type="protein sequence ID" value="TCM84749.1"/>
    <property type="molecule type" value="Genomic_DNA"/>
</dbReference>
<dbReference type="RefSeq" id="WP_132694620.1">
    <property type="nucleotide sequence ID" value="NZ_SLVM01000010.1"/>
</dbReference>
<evidence type="ECO:0000313" key="1">
    <source>
        <dbReference type="EMBL" id="TCM84749.1"/>
    </source>
</evidence>
<name>A0A4R1YUI2_9RHOB</name>
<organism evidence="1 2">
    <name type="scientific">Rhodovulum steppense</name>
    <dbReference type="NCBI Taxonomy" id="540251"/>
    <lineage>
        <taxon>Bacteria</taxon>
        <taxon>Pseudomonadati</taxon>
        <taxon>Pseudomonadota</taxon>
        <taxon>Alphaproteobacteria</taxon>
        <taxon>Rhodobacterales</taxon>
        <taxon>Paracoccaceae</taxon>
        <taxon>Rhodovulum</taxon>
    </lineage>
</organism>
<dbReference type="Proteomes" id="UP000295277">
    <property type="component" value="Unassembled WGS sequence"/>
</dbReference>
<sequence length="275" mass="29530">MSAADPILQSHLPHTPWAEPAMRRLPGIQPLEMADWLVIDDAHAGQMAARDRLIATRPAEVHALTEGARAAAGELLDTVLALLAGRGDFAVARDAVTRPDGVRVPLDRAAPLLTLGRLVQEDFCLLQPGEGGLPVLSGAILCFPASWMLAEKLGRPLGPIHAPVPQYDAALAARVERLFAGLRPGRALWRANAHYYTDPALFQPRPESAPRAKVKGPAPFLRSERQVLVRLPVTGAVVFSIHTWVVAFDSLTDSQRAALDAHPIGYDPARPTPGG</sequence>
<evidence type="ECO:0000313" key="2">
    <source>
        <dbReference type="Proteomes" id="UP000295277"/>
    </source>
</evidence>
<gene>
    <name evidence="1" type="ORF">EV216_11065</name>
</gene>
<proteinExistence type="predicted"/>
<comment type="caution">
    <text evidence="1">The sequence shown here is derived from an EMBL/GenBank/DDBJ whole genome shotgun (WGS) entry which is preliminary data.</text>
</comment>